<dbReference type="Proteomes" id="UP000248584">
    <property type="component" value="Unassembled WGS sequence"/>
</dbReference>
<feature type="transmembrane region" description="Helical" evidence="1">
    <location>
        <begin position="9"/>
        <end position="33"/>
    </location>
</feature>
<sequence>MSNRHLTVIIIRIAGIFLFTKIFDHFAVYFFSIFSASMMNLFRETINNPIERIYASNIFLLIINIFVSLFLILKAEWVAGKLVRNEQSISIGINAKSLTKVILLTTSVIWLARAIYLFPHAVNYFISIYERYTDIKNAQPYDFEIMSYILKISLGLFLILRIDRITNWIAKKGNL</sequence>
<evidence type="ECO:0000313" key="3">
    <source>
        <dbReference type="Proteomes" id="UP000248584"/>
    </source>
</evidence>
<organism evidence="2 3">
    <name type="scientific">Nonlabens dokdonensis</name>
    <dbReference type="NCBI Taxonomy" id="328515"/>
    <lineage>
        <taxon>Bacteria</taxon>
        <taxon>Pseudomonadati</taxon>
        <taxon>Bacteroidota</taxon>
        <taxon>Flavobacteriia</taxon>
        <taxon>Flavobacteriales</taxon>
        <taxon>Flavobacteriaceae</taxon>
        <taxon>Nonlabens</taxon>
    </lineage>
</organism>
<dbReference type="RefSeq" id="WP_015361797.1">
    <property type="nucleotide sequence ID" value="NZ_QKZR01000001.1"/>
</dbReference>
<name>A0ABX5Q264_9FLAO</name>
<keyword evidence="1" id="KW-0812">Transmembrane</keyword>
<proteinExistence type="predicted"/>
<keyword evidence="1" id="KW-1133">Transmembrane helix</keyword>
<keyword evidence="1" id="KW-0472">Membrane</keyword>
<feature type="transmembrane region" description="Helical" evidence="1">
    <location>
        <begin position="145"/>
        <end position="162"/>
    </location>
</feature>
<reference evidence="2 3" key="1">
    <citation type="submission" date="2018-06" db="EMBL/GenBank/DDBJ databases">
        <title>Genomic Encyclopedia of Archaeal and Bacterial Type Strains, Phase II (KMG-II): from individual species to whole genera.</title>
        <authorList>
            <person name="Goeker M."/>
        </authorList>
    </citation>
    <scope>NUCLEOTIDE SEQUENCE [LARGE SCALE GENOMIC DNA]</scope>
    <source>
        <strain evidence="2 3">DSM 17205</strain>
    </source>
</reference>
<evidence type="ECO:0000313" key="2">
    <source>
        <dbReference type="EMBL" id="PZX43961.1"/>
    </source>
</evidence>
<feature type="transmembrane region" description="Helical" evidence="1">
    <location>
        <begin position="53"/>
        <end position="73"/>
    </location>
</feature>
<comment type="caution">
    <text evidence="2">The sequence shown here is derived from an EMBL/GenBank/DDBJ whole genome shotgun (WGS) entry which is preliminary data.</text>
</comment>
<evidence type="ECO:0000256" key="1">
    <source>
        <dbReference type="SAM" id="Phobius"/>
    </source>
</evidence>
<protein>
    <submittedName>
        <fullName evidence="2">Uncharacterized protein</fullName>
    </submittedName>
</protein>
<feature type="transmembrane region" description="Helical" evidence="1">
    <location>
        <begin position="101"/>
        <end position="125"/>
    </location>
</feature>
<gene>
    <name evidence="2" type="ORF">LX97_00966</name>
</gene>
<dbReference type="EMBL" id="QKZR01000001">
    <property type="protein sequence ID" value="PZX43961.1"/>
    <property type="molecule type" value="Genomic_DNA"/>
</dbReference>
<keyword evidence="3" id="KW-1185">Reference proteome</keyword>
<accession>A0ABX5Q264</accession>